<dbReference type="InterPro" id="IPR006602">
    <property type="entry name" value="DM10_dom"/>
</dbReference>
<gene>
    <name evidence="7" type="ORF">BOKJ2_LOCUS12440</name>
</gene>
<dbReference type="GO" id="GO:0000281">
    <property type="term" value="P:mitotic cytokinesis"/>
    <property type="evidence" value="ECO:0007669"/>
    <property type="project" value="TreeGrafter"/>
</dbReference>
<keyword evidence="4" id="KW-0206">Cytoskeleton</keyword>
<dbReference type="PROSITE" id="PS51336">
    <property type="entry name" value="DM10"/>
    <property type="match status" value="2"/>
</dbReference>
<keyword evidence="8" id="KW-1185">Reference proteome</keyword>
<comment type="caution">
    <text evidence="7">The sequence shown here is derived from an EMBL/GenBank/DDBJ whole genome shotgun (WGS) entry which is preliminary data.</text>
</comment>
<dbReference type="GO" id="GO:0060285">
    <property type="term" value="P:cilium-dependent cell motility"/>
    <property type="evidence" value="ECO:0007669"/>
    <property type="project" value="TreeGrafter"/>
</dbReference>
<comment type="subcellular location">
    <subcellularLocation>
        <location evidence="1">Cytoplasm</location>
        <location evidence="1">Cytoskeleton</location>
        <location evidence="1">Cilium axoneme</location>
    </subcellularLocation>
</comment>
<dbReference type="PANTHER" id="PTHR12086:SF9">
    <property type="entry name" value="EF-HAND DOMAIN-CONTAINING PROTEIN 1"/>
    <property type="match status" value="1"/>
</dbReference>
<protein>
    <recommendedName>
        <fullName evidence="6">DM10 domain-containing protein</fullName>
    </recommendedName>
</protein>
<keyword evidence="3" id="KW-0677">Repeat</keyword>
<keyword evidence="5" id="KW-0966">Cell projection</keyword>
<evidence type="ECO:0000256" key="1">
    <source>
        <dbReference type="ARBA" id="ARBA00004430"/>
    </source>
</evidence>
<dbReference type="GO" id="GO:0007052">
    <property type="term" value="P:mitotic spindle organization"/>
    <property type="evidence" value="ECO:0007669"/>
    <property type="project" value="TreeGrafter"/>
</dbReference>
<evidence type="ECO:0000256" key="4">
    <source>
        <dbReference type="ARBA" id="ARBA00023212"/>
    </source>
</evidence>
<reference evidence="7" key="1">
    <citation type="submission" date="2020-09" db="EMBL/GenBank/DDBJ databases">
        <authorList>
            <person name="Kikuchi T."/>
        </authorList>
    </citation>
    <scope>NUCLEOTIDE SEQUENCE</scope>
    <source>
        <strain evidence="7">SH1</strain>
    </source>
</reference>
<dbReference type="Proteomes" id="UP000783686">
    <property type="component" value="Unassembled WGS sequence"/>
</dbReference>
<dbReference type="Proteomes" id="UP000614601">
    <property type="component" value="Unassembled WGS sequence"/>
</dbReference>
<dbReference type="Gene3D" id="2.30.29.170">
    <property type="match status" value="2"/>
</dbReference>
<evidence type="ECO:0000313" key="7">
    <source>
        <dbReference type="EMBL" id="CAD5227967.1"/>
    </source>
</evidence>
<evidence type="ECO:0000256" key="3">
    <source>
        <dbReference type="ARBA" id="ARBA00022737"/>
    </source>
</evidence>
<feature type="domain" description="DM10" evidence="6">
    <location>
        <begin position="92"/>
        <end position="197"/>
    </location>
</feature>
<evidence type="ECO:0000256" key="5">
    <source>
        <dbReference type="ARBA" id="ARBA00023273"/>
    </source>
</evidence>
<organism evidence="7 8">
    <name type="scientific">Bursaphelenchus okinawaensis</name>
    <dbReference type="NCBI Taxonomy" id="465554"/>
    <lineage>
        <taxon>Eukaryota</taxon>
        <taxon>Metazoa</taxon>
        <taxon>Ecdysozoa</taxon>
        <taxon>Nematoda</taxon>
        <taxon>Chromadorea</taxon>
        <taxon>Rhabditida</taxon>
        <taxon>Tylenchina</taxon>
        <taxon>Tylenchomorpha</taxon>
        <taxon>Aphelenchoidea</taxon>
        <taxon>Aphelenchoididae</taxon>
        <taxon>Bursaphelenchus</taxon>
    </lineage>
</organism>
<proteinExistence type="predicted"/>
<dbReference type="InterPro" id="IPR040193">
    <property type="entry name" value="EFHC1/EFHC2/EFHB"/>
</dbReference>
<keyword evidence="2" id="KW-0963">Cytoplasm</keyword>
<dbReference type="EMBL" id="CAJFCW020000006">
    <property type="protein sequence ID" value="CAG9123916.1"/>
    <property type="molecule type" value="Genomic_DNA"/>
</dbReference>
<dbReference type="EMBL" id="CAJFDH010000006">
    <property type="protein sequence ID" value="CAD5227967.1"/>
    <property type="molecule type" value="Genomic_DNA"/>
</dbReference>
<dbReference type="GO" id="GO:0005930">
    <property type="term" value="C:axoneme"/>
    <property type="evidence" value="ECO:0007669"/>
    <property type="project" value="UniProtKB-SubCell"/>
</dbReference>
<sequence>MVGTDYVDWKDVHIGQDLTLFGKKYRIVGCDEFTKSFLEDRGIHVDSEEPIPTDAWSVFRHFQPQKVYRDDRLKQIIHKQEVEEDLPSWEGLPQTLIYHAAWLDSKNDFHGTKVKRTFRLLATPADDTVTLIETTPGFNNQLFLKGMRLNYMNKDKINRFYRVANFRPGIWIDVFKRPMYIYDCEGEATKAYVRQQFGTISYGTLHMDILEKGPPAEQFEILPNELMFKASNDEFPGVKFLITYDVNNRKIDIFEESRLKEWAKGRTFLLDIDATSMSLETLKPGSVLRLFKWDFKLNTPNEVTDKFIKFSEHNDRLSSIDLYNDLDE</sequence>
<evidence type="ECO:0000259" key="6">
    <source>
        <dbReference type="PROSITE" id="PS51336"/>
    </source>
</evidence>
<name>A0A811LL99_9BILA</name>
<evidence type="ECO:0000256" key="2">
    <source>
        <dbReference type="ARBA" id="ARBA00022490"/>
    </source>
</evidence>
<dbReference type="Pfam" id="PF06565">
    <property type="entry name" value="DM10_dom"/>
    <property type="match status" value="1"/>
</dbReference>
<accession>A0A811LL99</accession>
<evidence type="ECO:0000313" key="8">
    <source>
        <dbReference type="Proteomes" id="UP000614601"/>
    </source>
</evidence>
<dbReference type="PANTHER" id="PTHR12086">
    <property type="entry name" value="EF-HAND DOMAIN C-TERMINAL CONTAINING PROTEIN"/>
    <property type="match status" value="1"/>
</dbReference>
<dbReference type="GO" id="GO:0043014">
    <property type="term" value="F:alpha-tubulin binding"/>
    <property type="evidence" value="ECO:0007669"/>
    <property type="project" value="TreeGrafter"/>
</dbReference>
<dbReference type="OrthoDB" id="10255210at2759"/>
<dbReference type="GO" id="GO:0072686">
    <property type="term" value="C:mitotic spindle"/>
    <property type="evidence" value="ECO:0007669"/>
    <property type="project" value="TreeGrafter"/>
</dbReference>
<dbReference type="AlphaFoldDB" id="A0A811LL99"/>
<feature type="domain" description="DM10" evidence="6">
    <location>
        <begin position="1"/>
        <end position="42"/>
    </location>
</feature>